<gene>
    <name evidence="2" type="ORF">ACFQL7_19365</name>
</gene>
<proteinExistence type="predicted"/>
<protein>
    <submittedName>
        <fullName evidence="2">Uncharacterized protein</fullName>
    </submittedName>
</protein>
<feature type="region of interest" description="Disordered" evidence="1">
    <location>
        <begin position="1"/>
        <end position="55"/>
    </location>
</feature>
<reference evidence="2 3" key="1">
    <citation type="journal article" date="2019" name="Int. J. Syst. Evol. Microbiol.">
        <title>The Global Catalogue of Microorganisms (GCM) 10K type strain sequencing project: providing services to taxonomists for standard genome sequencing and annotation.</title>
        <authorList>
            <consortium name="The Broad Institute Genomics Platform"/>
            <consortium name="The Broad Institute Genome Sequencing Center for Infectious Disease"/>
            <person name="Wu L."/>
            <person name="Ma J."/>
        </authorList>
    </citation>
    <scope>NUCLEOTIDE SEQUENCE [LARGE SCALE GENOMIC DNA]</scope>
    <source>
        <strain evidence="2 3">RDMS1</strain>
    </source>
</reference>
<dbReference type="EMBL" id="JBHTAX010000001">
    <property type="protein sequence ID" value="MFC7191733.1"/>
    <property type="molecule type" value="Genomic_DNA"/>
</dbReference>
<sequence length="55" mass="6306">MSPPPRHPGAHQDFLYAIDTPDAHTKHKPEEDLSESLEQTNQRERTQKRDVSLGL</sequence>
<dbReference type="RefSeq" id="WP_390206321.1">
    <property type="nucleotide sequence ID" value="NZ_JBHTAX010000001.1"/>
</dbReference>
<feature type="compositionally biased region" description="Basic and acidic residues" evidence="1">
    <location>
        <begin position="41"/>
        <end position="55"/>
    </location>
</feature>
<evidence type="ECO:0000313" key="2">
    <source>
        <dbReference type="EMBL" id="MFC7191733.1"/>
    </source>
</evidence>
<feature type="compositionally biased region" description="Basic and acidic residues" evidence="1">
    <location>
        <begin position="21"/>
        <end position="31"/>
    </location>
</feature>
<organism evidence="2 3">
    <name type="scientific">Halocatena marina</name>
    <dbReference type="NCBI Taxonomy" id="2934937"/>
    <lineage>
        <taxon>Archaea</taxon>
        <taxon>Methanobacteriati</taxon>
        <taxon>Methanobacteriota</taxon>
        <taxon>Stenosarchaea group</taxon>
        <taxon>Halobacteria</taxon>
        <taxon>Halobacteriales</taxon>
        <taxon>Natronomonadaceae</taxon>
        <taxon>Halocatena</taxon>
    </lineage>
</organism>
<evidence type="ECO:0000313" key="3">
    <source>
        <dbReference type="Proteomes" id="UP001596417"/>
    </source>
</evidence>
<evidence type="ECO:0000256" key="1">
    <source>
        <dbReference type="SAM" id="MobiDB-lite"/>
    </source>
</evidence>
<keyword evidence="3" id="KW-1185">Reference proteome</keyword>
<comment type="caution">
    <text evidence="2">The sequence shown here is derived from an EMBL/GenBank/DDBJ whole genome shotgun (WGS) entry which is preliminary data.</text>
</comment>
<dbReference type="AlphaFoldDB" id="A0ABD5YR81"/>
<accession>A0ABD5YR81</accession>
<dbReference type="Proteomes" id="UP001596417">
    <property type="component" value="Unassembled WGS sequence"/>
</dbReference>
<name>A0ABD5YR81_9EURY</name>